<evidence type="ECO:0000256" key="2">
    <source>
        <dbReference type="ARBA" id="ARBA00009794"/>
    </source>
</evidence>
<evidence type="ECO:0000256" key="4">
    <source>
        <dbReference type="ARBA" id="ARBA00022448"/>
    </source>
</evidence>
<keyword evidence="4 8" id="KW-0813">Transport</keyword>
<organism evidence="12 13">
    <name type="scientific">Romanomermis culicivorax</name>
    <name type="common">Nematode worm</name>
    <dbReference type="NCBI Taxonomy" id="13658"/>
    <lineage>
        <taxon>Eukaryota</taxon>
        <taxon>Metazoa</taxon>
        <taxon>Ecdysozoa</taxon>
        <taxon>Nematoda</taxon>
        <taxon>Enoplea</taxon>
        <taxon>Dorylaimia</taxon>
        <taxon>Mermithida</taxon>
        <taxon>Mermithoidea</taxon>
        <taxon>Mermithidae</taxon>
        <taxon>Romanomermis</taxon>
    </lineage>
</organism>
<dbReference type="AlphaFoldDB" id="A0A915JKI9"/>
<protein>
    <recommendedName>
        <fullName evidence="3 8">60S ribosomal export protein NMD3</fullName>
    </recommendedName>
</protein>
<dbReference type="InterPro" id="IPR039768">
    <property type="entry name" value="Nmd3"/>
</dbReference>
<feature type="domain" description="60S ribosomal export protein NMD3 OB-fold" evidence="10">
    <location>
        <begin position="221"/>
        <end position="318"/>
    </location>
</feature>
<dbReference type="GO" id="GO:0005634">
    <property type="term" value="C:nucleus"/>
    <property type="evidence" value="ECO:0007669"/>
    <property type="project" value="UniProtKB-SubCell"/>
</dbReference>
<evidence type="ECO:0000256" key="5">
    <source>
        <dbReference type="ARBA" id="ARBA00022490"/>
    </source>
</evidence>
<dbReference type="OMA" id="VILVRKH"/>
<accession>A0A915JKI9</accession>
<dbReference type="GO" id="GO:0043023">
    <property type="term" value="F:ribosomal large subunit binding"/>
    <property type="evidence" value="ECO:0007669"/>
    <property type="project" value="InterPro"/>
</dbReference>
<keyword evidence="12" id="KW-1185">Reference proteome</keyword>
<evidence type="ECO:0000256" key="8">
    <source>
        <dbReference type="RuleBase" id="RU364108"/>
    </source>
</evidence>
<evidence type="ECO:0000256" key="6">
    <source>
        <dbReference type="ARBA" id="ARBA00022927"/>
    </source>
</evidence>
<dbReference type="Proteomes" id="UP000887565">
    <property type="component" value="Unplaced"/>
</dbReference>
<dbReference type="GO" id="GO:0000055">
    <property type="term" value="P:ribosomal large subunit export from nucleus"/>
    <property type="evidence" value="ECO:0007669"/>
    <property type="project" value="TreeGrafter"/>
</dbReference>
<evidence type="ECO:0000256" key="3">
    <source>
        <dbReference type="ARBA" id="ARBA00017035"/>
    </source>
</evidence>
<dbReference type="PANTHER" id="PTHR12746">
    <property type="entry name" value="NONSENSE-MEDIATED MRNA DECAY PROTEIN 3"/>
    <property type="match status" value="1"/>
</dbReference>
<reference evidence="13" key="1">
    <citation type="submission" date="2022-11" db="UniProtKB">
        <authorList>
            <consortium name="WormBaseParasite"/>
        </authorList>
    </citation>
    <scope>IDENTIFICATION</scope>
</reference>
<evidence type="ECO:0000313" key="12">
    <source>
        <dbReference type="Proteomes" id="UP000887565"/>
    </source>
</evidence>
<name>A0A915JKI9_ROMCU</name>
<dbReference type="WBParaSite" id="nRc.2.0.1.t26685-RA">
    <property type="protein sequence ID" value="nRc.2.0.1.t26685-RA"/>
    <property type="gene ID" value="nRc.2.0.1.g26685"/>
</dbReference>
<feature type="domain" description="Nmd3 N-terminal" evidence="9">
    <location>
        <begin position="1"/>
        <end position="154"/>
    </location>
</feature>
<keyword evidence="5 8" id="KW-0963">Cytoplasm</keyword>
<dbReference type="InterPro" id="IPR048899">
    <property type="entry name" value="NMD_SH3"/>
</dbReference>
<comment type="similarity">
    <text evidence="2 8">Belongs to the NMD3 family.</text>
</comment>
<dbReference type="GO" id="GO:0015031">
    <property type="term" value="P:protein transport"/>
    <property type="evidence" value="ECO:0007669"/>
    <property type="project" value="UniProtKB-KW"/>
</dbReference>
<sequence>VRLIDACFVWTEPHSKRIKVKLTIQKEVLGGAILQQVFVVEFVVHNQMCDDCRRIENKDFWRSVVQVRQKCDHKKTLFYLEQLVLKHKAHVNTTGIKPMHGGLDFYYAQRQDAWKLVDFLCAALPCRYNHAQELISHDTKNNTYDYKHNYSVEIVPVCKDNIVCLSKKCAQSLGNIGRLCVCYRVSNAIHLIDPNTAQVAEVSSPVYWRDPFYSLCHQKRLSEYTVIDVDESGEDNYVPGGHGRLSKKHSVAQVLVAKTNELGQEGREIWTKSHLGHLLKPGDSVLGFDLTNANVNNDHYDDVVRSGKEIPDVILVKKIYDKQIRRKRRNWKLKRLADNAMDTESVENDFNEFLDDLEEDPAYRQHINIYKDKSKPLPIEVVRKETEDEEIPQISLQEMLDELNLSDAEMADEDQG</sequence>
<comment type="function">
    <text evidence="1 8">Acts as an adapter for the XPO1/CRM1-mediated export of the 60S ribosomal subunit.</text>
</comment>
<evidence type="ECO:0000256" key="7">
    <source>
        <dbReference type="ARBA" id="ARBA00023242"/>
    </source>
</evidence>
<dbReference type="InterPro" id="IPR007064">
    <property type="entry name" value="Nmd3_N"/>
</dbReference>
<evidence type="ECO:0000259" key="11">
    <source>
        <dbReference type="Pfam" id="PF21193"/>
    </source>
</evidence>
<evidence type="ECO:0000313" key="13">
    <source>
        <dbReference type="WBParaSite" id="nRc.2.0.1.t26685-RA"/>
    </source>
</evidence>
<dbReference type="Pfam" id="PF21192">
    <property type="entry name" value="OB_NMD3"/>
    <property type="match status" value="1"/>
</dbReference>
<evidence type="ECO:0000259" key="9">
    <source>
        <dbReference type="Pfam" id="PF04981"/>
    </source>
</evidence>
<dbReference type="InterPro" id="IPR048898">
    <property type="entry name" value="OB_NMD3"/>
</dbReference>
<dbReference type="GO" id="GO:0005737">
    <property type="term" value="C:cytoplasm"/>
    <property type="evidence" value="ECO:0007669"/>
    <property type="project" value="UniProtKB-SubCell"/>
</dbReference>
<evidence type="ECO:0000259" key="10">
    <source>
        <dbReference type="Pfam" id="PF21192"/>
    </source>
</evidence>
<dbReference type="Pfam" id="PF04981">
    <property type="entry name" value="NMD3"/>
    <property type="match status" value="1"/>
</dbReference>
<keyword evidence="6 8" id="KW-0653">Protein transport</keyword>
<feature type="domain" description="60S ribosomal export protein NMD3 SH3" evidence="11">
    <location>
        <begin position="157"/>
        <end position="204"/>
    </location>
</feature>
<proteinExistence type="inferred from homology"/>
<dbReference type="PANTHER" id="PTHR12746:SF2">
    <property type="entry name" value="60S RIBOSOMAL EXPORT PROTEIN NMD3"/>
    <property type="match status" value="1"/>
</dbReference>
<keyword evidence="7 8" id="KW-0539">Nucleus</keyword>
<dbReference type="Pfam" id="PF21193">
    <property type="entry name" value="NMD_SH3"/>
    <property type="match status" value="1"/>
</dbReference>
<comment type="subcellular location">
    <subcellularLocation>
        <location evidence="8">Cytoplasm</location>
    </subcellularLocation>
    <subcellularLocation>
        <location evidence="8">Nucleus</location>
    </subcellularLocation>
</comment>
<evidence type="ECO:0000256" key="1">
    <source>
        <dbReference type="ARBA" id="ARBA00002269"/>
    </source>
</evidence>